<accession>M1L6H6</accession>
<dbReference type="KEGG" id="kon:CONE_0388"/>
<sequence length="344" mass="40194">MIRILDYKNINNYIENINNDFPPVYIITGTEQLLINETIDKIYAHLQKYNFHNYASLVMDSKSDWLSLLNSIATLNLFNQNRIFNINISYGNIGKLGSDTMTKIAMYIKKINPVKDILIIQTQKNNKIIYSSWMKTLMNIGTTINISSIKQNNLPIWIKNRLKEQGQFTDIKTIEWMANNLENNLLGASQEIEKLSLLFPKGELSYIEVKDSMLEDISIYNLSDFRISILRGDFLRLTNILHYFKTNNIFPIPLLIWGMYEDIKIIGKMIENNHSAQFIEKLNIFGNHKEAIIKYSIKIKETKLLENILTKIHDLDLISKGLIRTHDIWSELHRLAIEFAKLKY</sequence>
<dbReference type="RefSeq" id="WP_015396876.1">
    <property type="nucleotide sequence ID" value="NC_020299.1"/>
</dbReference>
<dbReference type="PATRIC" id="fig|1208920.3.peg.162"/>
<evidence type="ECO:0000313" key="7">
    <source>
        <dbReference type="Proteomes" id="UP000011541"/>
    </source>
</evidence>
<dbReference type="OrthoDB" id="9770982at2"/>
<dbReference type="GO" id="GO:0003677">
    <property type="term" value="F:DNA binding"/>
    <property type="evidence" value="ECO:0007669"/>
    <property type="project" value="InterPro"/>
</dbReference>
<dbReference type="NCBIfam" id="TIGR01128">
    <property type="entry name" value="holA"/>
    <property type="match status" value="1"/>
</dbReference>
<dbReference type="Gene3D" id="1.20.272.10">
    <property type="match status" value="1"/>
</dbReference>
<dbReference type="InterPro" id="IPR005790">
    <property type="entry name" value="DNA_polIII_delta"/>
</dbReference>
<evidence type="ECO:0000256" key="3">
    <source>
        <dbReference type="ARBA" id="ARBA00022705"/>
    </source>
</evidence>
<dbReference type="Gene3D" id="1.10.8.60">
    <property type="match status" value="1"/>
</dbReference>
<evidence type="ECO:0000259" key="5">
    <source>
        <dbReference type="Pfam" id="PF06144"/>
    </source>
</evidence>
<evidence type="ECO:0000313" key="6">
    <source>
        <dbReference type="EMBL" id="AGF48188.1"/>
    </source>
</evidence>
<dbReference type="PANTHER" id="PTHR34388">
    <property type="entry name" value="DNA POLYMERASE III SUBUNIT DELTA"/>
    <property type="match status" value="1"/>
</dbReference>
<organism evidence="6 7">
    <name type="scientific">Candidatus Kinetoplastidibacterium stringomonadis TCC290E</name>
    <dbReference type="NCBI Taxonomy" id="1208920"/>
    <lineage>
        <taxon>Bacteria</taxon>
        <taxon>Pseudomonadati</taxon>
        <taxon>Pseudomonadota</taxon>
        <taxon>Betaproteobacteria</taxon>
        <taxon>Candidatus Kinetoplastidibacterium</taxon>
    </lineage>
</organism>
<dbReference type="AlphaFoldDB" id="M1L6H6"/>
<keyword evidence="1 6" id="KW-0808">Transferase</keyword>
<dbReference type="Gene3D" id="3.40.50.300">
    <property type="entry name" value="P-loop containing nucleotide triphosphate hydrolases"/>
    <property type="match status" value="1"/>
</dbReference>
<dbReference type="HOGENOM" id="CLU_044694_0_0_4"/>
<keyword evidence="7" id="KW-1185">Reference proteome</keyword>
<protein>
    <submittedName>
        <fullName evidence="6">DNA polymerase III subunit delta</fullName>
        <ecNumber evidence="6">2.7.7.7</ecNumber>
    </submittedName>
</protein>
<dbReference type="Proteomes" id="UP000011541">
    <property type="component" value="Chromosome"/>
</dbReference>
<dbReference type="GO" id="GO:0006261">
    <property type="term" value="P:DNA-templated DNA replication"/>
    <property type="evidence" value="ECO:0007669"/>
    <property type="project" value="TreeGrafter"/>
</dbReference>
<dbReference type="GO" id="GO:0003887">
    <property type="term" value="F:DNA-directed DNA polymerase activity"/>
    <property type="evidence" value="ECO:0007669"/>
    <property type="project" value="UniProtKB-KW"/>
</dbReference>
<dbReference type="CDD" id="cd18138">
    <property type="entry name" value="HLD_clamp_pol_III_delta"/>
    <property type="match status" value="1"/>
</dbReference>
<dbReference type="EC" id="2.7.7.7" evidence="6"/>
<dbReference type="InterPro" id="IPR027417">
    <property type="entry name" value="P-loop_NTPase"/>
</dbReference>
<feature type="domain" description="DNA polymerase III delta N-terminal" evidence="5">
    <location>
        <begin position="25"/>
        <end position="142"/>
    </location>
</feature>
<evidence type="ECO:0000256" key="2">
    <source>
        <dbReference type="ARBA" id="ARBA00022695"/>
    </source>
</evidence>
<keyword evidence="4" id="KW-0239">DNA-directed DNA polymerase</keyword>
<evidence type="ECO:0000256" key="1">
    <source>
        <dbReference type="ARBA" id="ARBA00022679"/>
    </source>
</evidence>
<gene>
    <name evidence="6" type="ORF">CONE_0388</name>
</gene>
<name>M1L6H6_9PROT</name>
<dbReference type="SUPFAM" id="SSF52540">
    <property type="entry name" value="P-loop containing nucleoside triphosphate hydrolases"/>
    <property type="match status" value="1"/>
</dbReference>
<proteinExistence type="predicted"/>
<keyword evidence="3" id="KW-0235">DNA replication</keyword>
<dbReference type="GO" id="GO:0009360">
    <property type="term" value="C:DNA polymerase III complex"/>
    <property type="evidence" value="ECO:0007669"/>
    <property type="project" value="InterPro"/>
</dbReference>
<evidence type="ECO:0000256" key="4">
    <source>
        <dbReference type="ARBA" id="ARBA00022932"/>
    </source>
</evidence>
<dbReference type="InterPro" id="IPR010372">
    <property type="entry name" value="DNA_pol3_delta_N"/>
</dbReference>
<keyword evidence="2 6" id="KW-0548">Nucleotidyltransferase</keyword>
<dbReference type="PANTHER" id="PTHR34388:SF1">
    <property type="entry name" value="DNA POLYMERASE III SUBUNIT DELTA"/>
    <property type="match status" value="1"/>
</dbReference>
<dbReference type="STRING" id="1208920.CONE_0388"/>
<dbReference type="Pfam" id="PF06144">
    <property type="entry name" value="DNA_pol3_delta"/>
    <property type="match status" value="1"/>
</dbReference>
<reference evidence="6 7" key="1">
    <citation type="journal article" date="2013" name="Genome Biol. Evol.">
        <title>Genome evolution and phylogenomic analysis of candidatus kinetoplastibacterium, the betaproteobacterial endosymbionts of strigomonas and angomonas.</title>
        <authorList>
            <person name="Alves J.M."/>
            <person name="Serrano M.G."/>
            <person name="Maia da Silva F."/>
            <person name="Voegtly L.J."/>
            <person name="Matveyev A.V."/>
            <person name="Teixeira M.M."/>
            <person name="Camargo E.P."/>
            <person name="Buck G.A."/>
        </authorList>
    </citation>
    <scope>NUCLEOTIDE SEQUENCE [LARGE SCALE GENOMIC DNA]</scope>
    <source>
        <strain evidence="6 7">TCC290E</strain>
    </source>
</reference>
<dbReference type="eggNOG" id="COG1466">
    <property type="taxonomic scope" value="Bacteria"/>
</dbReference>
<dbReference type="EMBL" id="CP003805">
    <property type="protein sequence ID" value="AGF48188.1"/>
    <property type="molecule type" value="Genomic_DNA"/>
</dbReference>